<dbReference type="NCBIfam" id="NF004359">
    <property type="entry name" value="PRK05738.1-3"/>
    <property type="match status" value="1"/>
</dbReference>
<sequence length="115" mass="12480">MSEAVANKAGGKKRKPQLSREAMYNIIRSPVITEKATMLSEKGQTVFRVAIDATKPEIKAAVEGLFGVKVMDVNTLVTKGKTKRFKGRPGQRSDVKKAYVKLAEGQTIDLSTGLA</sequence>
<keyword evidence="3 6" id="KW-0694">RNA-binding</keyword>
<dbReference type="GO" id="GO:1990904">
    <property type="term" value="C:ribonucleoprotein complex"/>
    <property type="evidence" value="ECO:0007669"/>
    <property type="project" value="UniProtKB-KW"/>
</dbReference>
<dbReference type="EMBL" id="JAPDNT010000001">
    <property type="protein sequence ID" value="MCW3473012.1"/>
    <property type="molecule type" value="Genomic_DNA"/>
</dbReference>
<reference evidence="7" key="2">
    <citation type="submission" date="2022-10" db="EMBL/GenBank/DDBJ databases">
        <authorList>
            <person name="Trinh H.N."/>
        </authorList>
    </citation>
    <scope>NUCLEOTIDE SEQUENCE</scope>
    <source>
        <strain evidence="7">RN2-1</strain>
    </source>
</reference>
<keyword evidence="4 6" id="KW-0689">Ribosomal protein</keyword>
<dbReference type="GO" id="GO:0019843">
    <property type="term" value="F:rRNA binding"/>
    <property type="evidence" value="ECO:0007669"/>
    <property type="project" value="UniProtKB-UniRule"/>
</dbReference>
<dbReference type="NCBIfam" id="NF004363">
    <property type="entry name" value="PRK05738.2-4"/>
    <property type="match status" value="1"/>
</dbReference>
<dbReference type="HAMAP" id="MF_01369_B">
    <property type="entry name" value="Ribosomal_uL23_B"/>
    <property type="match status" value="1"/>
</dbReference>
<reference evidence="7" key="1">
    <citation type="submission" date="2022-09" db="EMBL/GenBank/DDBJ databases">
        <title>Rhodovastum sp. nov. RN2-1 isolated from soil in Seongnam, South Korea.</title>
        <authorList>
            <person name="Le N.T."/>
        </authorList>
    </citation>
    <scope>NUCLEOTIDE SEQUENCE</scope>
    <source>
        <strain evidence="7">RN2-1</strain>
    </source>
</reference>
<dbReference type="AlphaFoldDB" id="A0AA42CFI7"/>
<dbReference type="FunFam" id="3.30.70.330:FF:000001">
    <property type="entry name" value="50S ribosomal protein L23"/>
    <property type="match status" value="1"/>
</dbReference>
<proteinExistence type="inferred from homology"/>
<keyword evidence="8" id="KW-1185">Reference proteome</keyword>
<dbReference type="InterPro" id="IPR012677">
    <property type="entry name" value="Nucleotide-bd_a/b_plait_sf"/>
</dbReference>
<dbReference type="NCBIfam" id="NF004360">
    <property type="entry name" value="PRK05738.1-5"/>
    <property type="match status" value="1"/>
</dbReference>
<organism evidence="7 8">
    <name type="scientific">Limobrevibacterium gyesilva</name>
    <dbReference type="NCBI Taxonomy" id="2991712"/>
    <lineage>
        <taxon>Bacteria</taxon>
        <taxon>Pseudomonadati</taxon>
        <taxon>Pseudomonadota</taxon>
        <taxon>Alphaproteobacteria</taxon>
        <taxon>Acetobacterales</taxon>
        <taxon>Acetobacteraceae</taxon>
        <taxon>Limobrevibacterium</taxon>
    </lineage>
</organism>
<evidence type="ECO:0000256" key="6">
    <source>
        <dbReference type="HAMAP-Rule" id="MF_01369"/>
    </source>
</evidence>
<dbReference type="GO" id="GO:0006412">
    <property type="term" value="P:translation"/>
    <property type="evidence" value="ECO:0007669"/>
    <property type="project" value="UniProtKB-UniRule"/>
</dbReference>
<dbReference type="SUPFAM" id="SSF54189">
    <property type="entry name" value="Ribosomal proteins S24e, L23 and L15e"/>
    <property type="match status" value="1"/>
</dbReference>
<dbReference type="Pfam" id="PF00276">
    <property type="entry name" value="Ribosomal_L23"/>
    <property type="match status" value="1"/>
</dbReference>
<evidence type="ECO:0000256" key="4">
    <source>
        <dbReference type="ARBA" id="ARBA00022980"/>
    </source>
</evidence>
<evidence type="ECO:0000256" key="5">
    <source>
        <dbReference type="ARBA" id="ARBA00023274"/>
    </source>
</evidence>
<evidence type="ECO:0000256" key="1">
    <source>
        <dbReference type="ARBA" id="ARBA00006700"/>
    </source>
</evidence>
<name>A0AA42CFI7_9PROT</name>
<dbReference type="InterPro" id="IPR012678">
    <property type="entry name" value="Ribosomal_uL23/eL15/eS24_sf"/>
</dbReference>
<dbReference type="RefSeq" id="WP_264711595.1">
    <property type="nucleotide sequence ID" value="NZ_JAPDNT010000001.1"/>
</dbReference>
<comment type="similarity">
    <text evidence="1 6">Belongs to the universal ribosomal protein uL23 family.</text>
</comment>
<comment type="caution">
    <text evidence="7">The sequence shown here is derived from an EMBL/GenBank/DDBJ whole genome shotgun (WGS) entry which is preliminary data.</text>
</comment>
<gene>
    <name evidence="6" type="primary">rplW</name>
    <name evidence="7" type="ORF">OL599_00335</name>
</gene>
<comment type="subunit">
    <text evidence="6">Part of the 50S ribosomal subunit. Contacts protein L29, and trigger factor when it is bound to the ribosome.</text>
</comment>
<protein>
    <recommendedName>
        <fullName evidence="6">Large ribosomal subunit protein uL23</fullName>
    </recommendedName>
</protein>
<keyword evidence="5 6" id="KW-0687">Ribonucleoprotein</keyword>
<dbReference type="GO" id="GO:0005840">
    <property type="term" value="C:ribosome"/>
    <property type="evidence" value="ECO:0007669"/>
    <property type="project" value="UniProtKB-KW"/>
</dbReference>
<evidence type="ECO:0000313" key="7">
    <source>
        <dbReference type="EMBL" id="MCW3473012.1"/>
    </source>
</evidence>
<dbReference type="Gene3D" id="3.30.70.330">
    <property type="match status" value="1"/>
</dbReference>
<dbReference type="PANTHER" id="PTHR11620">
    <property type="entry name" value="60S RIBOSOMAL PROTEIN L23A"/>
    <property type="match status" value="1"/>
</dbReference>
<evidence type="ECO:0000256" key="3">
    <source>
        <dbReference type="ARBA" id="ARBA00022884"/>
    </source>
</evidence>
<dbReference type="Proteomes" id="UP001165679">
    <property type="component" value="Unassembled WGS sequence"/>
</dbReference>
<keyword evidence="2 6" id="KW-0699">rRNA-binding</keyword>
<dbReference type="GO" id="GO:0003735">
    <property type="term" value="F:structural constituent of ribosome"/>
    <property type="evidence" value="ECO:0007669"/>
    <property type="project" value="InterPro"/>
</dbReference>
<evidence type="ECO:0000256" key="2">
    <source>
        <dbReference type="ARBA" id="ARBA00022730"/>
    </source>
</evidence>
<evidence type="ECO:0000313" key="8">
    <source>
        <dbReference type="Proteomes" id="UP001165679"/>
    </source>
</evidence>
<dbReference type="InterPro" id="IPR013025">
    <property type="entry name" value="Ribosomal_uL23-like"/>
</dbReference>
<accession>A0AA42CFI7</accession>
<comment type="function">
    <text evidence="6">One of the early assembly proteins it binds 23S rRNA. One of the proteins that surrounds the polypeptide exit tunnel on the outside of the ribosome. Forms the main docking site for trigger factor binding to the ribosome.</text>
</comment>